<feature type="compositionally biased region" description="Polar residues" evidence="1">
    <location>
        <begin position="283"/>
        <end position="292"/>
    </location>
</feature>
<proteinExistence type="predicted"/>
<sequence>MTIDFAMNTIGLAVIIVIVKNHYNNFIVERSFIIRSELVAAASPAHTNHHVNPFSSSHHHHQQSLPLMGNGDIPTGDFLSSSSANQQSEWSLLLPLLPSFIFAEILTLIGMFGVFCDLFSFTMTYAILKLITSLCYPSMASVAAVAAMASATSSSASSPSSLLFNSAFPLNPINLSTTTTMAPSLVPIVLPFPVNDNDDDDDGTNVTRTTNMTITNTKTTTIKPTAHIFYDLQSNIRHRRVLHGGIGDLSLKSLPLIINKSDISINSSDDVVDQELIDQKTITTTPLPISANNDEDDDDDDDRRFTTSKPANEQNDTKIVGGGGKNQLNNNPGWLKTYEMMLNNNKDLRQMKKSDRLAKLKAREKQIRNRLLRLETIDTKNGYESNKQNDTNPQALSPQPLIFDGHHYHQHYRYRQPQPSMLTVTNNLLNQQQQQQRSMATMNNPHYRLLSSSPIDSSHQQQQTNYYSSNHIKYHHRVWDALLVTFEVIFAVAFAFNLLSHKRGAATGTNHRQQTSGGLFEDGYFLDPIVWDDIDVENNGDISNTGSSSLTQQQRRLRGHIRNSGHYRNGNGRQHYHNYSSSSTNFWPYSPLATSIDAFYFAYFRLPPPPPSYFCQPISQTPPPQYEDIDNDNPIDFIMIPPSMTESIGIMMNQQMNENVTSIVTDSATVTSVESTAKNGHRSNDRNIENELKLARKSQSKRKSEMMINQYHRHHPSKMMNKLEQCCCNNLQIFKYILIILAIIGSLFGSILLTIAGDPPYNQGAIYQYSDLMRLIVGMHQNLLDLQSMKRMNDHNNAKQSTPTTAAAFVPSSMMIEKRDTRTKLNEIFHFELLHDLARSGQENLKRFNENQFGRFLQQWLPMKHTDFQSQNPILDDANFYWNNYSTFQIAFITLLLLSNSLLLLTWIFFKILKNFQKSRYKQNRIVDDNKVVAADQLRMERKQFMNEQLENVRKFRHFRQTHVKHRMVSFLLLSMGCLASTSISCSSSMVKSKSAIDGCGMTIDEKSPSINSGGSGIKSMIPDVSVQSPSMGKIPSSKHKKHRRQRSPPSRPVQSPLNERRVKNETIIEKLEIQSPINDISIPETSAVSIPNFNVENVEFPKISLIKNSDNVTTIDTGTFDSSSTKNPIESPTLKDLLEVKLPKMDQINISLPNISATNPIIDISSSSSLGQSNPIDDNSIEIKSPKIKPLNISSSSDDKNPDMTIISIKNPFDDDHGDHDDRNHHHHHQHDHDNHFDDDDEINNDNNNMRRRLRHSSKQQQQQNQTNKLIESIVNEIDQDVEDDDDEEIEPICSVCSNVNSPTTTILSSRFY</sequence>
<feature type="region of interest" description="Disordered" evidence="1">
    <location>
        <begin position="1008"/>
        <end position="1063"/>
    </location>
</feature>
<organism evidence="3">
    <name type="scientific">Dermatophagoides farinae</name>
    <name type="common">American house dust mite</name>
    <dbReference type="NCBI Taxonomy" id="6954"/>
    <lineage>
        <taxon>Eukaryota</taxon>
        <taxon>Metazoa</taxon>
        <taxon>Ecdysozoa</taxon>
        <taxon>Arthropoda</taxon>
        <taxon>Chelicerata</taxon>
        <taxon>Arachnida</taxon>
        <taxon>Acari</taxon>
        <taxon>Acariformes</taxon>
        <taxon>Sarcoptiformes</taxon>
        <taxon>Astigmata</taxon>
        <taxon>Psoroptidia</taxon>
        <taxon>Analgoidea</taxon>
        <taxon>Pyroglyphidae</taxon>
        <taxon>Dermatophagoidinae</taxon>
        <taxon>Dermatophagoides</taxon>
    </lineage>
</organism>
<feature type="transmembrane region" description="Helical" evidence="2">
    <location>
        <begin position="92"/>
        <end position="115"/>
    </location>
</feature>
<keyword evidence="2" id="KW-0472">Membrane</keyword>
<comment type="caution">
    <text evidence="3">The sequence shown here is derived from an EMBL/GenBank/DDBJ whole genome shotgun (WGS) entry which is preliminary data.</text>
</comment>
<feature type="transmembrane region" description="Helical" evidence="2">
    <location>
        <begin position="736"/>
        <end position="756"/>
    </location>
</feature>
<feature type="transmembrane region" description="Helical" evidence="2">
    <location>
        <begin position="888"/>
        <end position="910"/>
    </location>
</feature>
<feature type="compositionally biased region" description="Basic residues" evidence="1">
    <location>
        <begin position="1037"/>
        <end position="1047"/>
    </location>
</feature>
<evidence type="ECO:0000256" key="1">
    <source>
        <dbReference type="SAM" id="MobiDB-lite"/>
    </source>
</evidence>
<evidence type="ECO:0000313" key="3">
    <source>
        <dbReference type="EMBL" id="KAH7637505.1"/>
    </source>
</evidence>
<feature type="transmembrane region" description="Helical" evidence="2">
    <location>
        <begin position="478"/>
        <end position="499"/>
    </location>
</feature>
<evidence type="ECO:0000256" key="2">
    <source>
        <dbReference type="SAM" id="Phobius"/>
    </source>
</evidence>
<feature type="region of interest" description="Disordered" evidence="1">
    <location>
        <begin position="1167"/>
        <end position="1249"/>
    </location>
</feature>
<keyword evidence="2" id="KW-0812">Transmembrane</keyword>
<feature type="compositionally biased region" description="Basic and acidic residues" evidence="1">
    <location>
        <begin position="1213"/>
        <end position="1225"/>
    </location>
</feature>
<feature type="transmembrane region" description="Helical" evidence="2">
    <location>
        <begin position="964"/>
        <end position="984"/>
    </location>
</feature>
<dbReference type="Proteomes" id="UP000828236">
    <property type="component" value="Unassembled WGS sequence"/>
</dbReference>
<accession>A0A9D4NTJ4</accession>
<reference evidence="3" key="2">
    <citation type="journal article" date="2021" name="World Allergy Organ. J.">
        <title>Chromosome-level assembly of Dermatophagoides farinae genome and transcriptome reveals two novel allergens Der f 37 and Der f 39.</title>
        <authorList>
            <person name="Chen J."/>
            <person name="Cai Z."/>
            <person name="Fan D."/>
            <person name="Hu J."/>
            <person name="Hou Y."/>
            <person name="He Y."/>
            <person name="Zhang Z."/>
            <person name="Zhao Z."/>
            <person name="Gao P."/>
            <person name="Hu W."/>
            <person name="Sun J."/>
            <person name="Li J."/>
            <person name="Ji K."/>
        </authorList>
    </citation>
    <scope>NUCLEOTIDE SEQUENCE</scope>
    <source>
        <strain evidence="3">JKM2019</strain>
    </source>
</reference>
<dbReference type="EMBL" id="SDOV01000008">
    <property type="protein sequence ID" value="KAH7637505.1"/>
    <property type="molecule type" value="Genomic_DNA"/>
</dbReference>
<reference evidence="3" key="1">
    <citation type="submission" date="2020-06" db="EMBL/GenBank/DDBJ databases">
        <authorList>
            <person name="Ji K."/>
            <person name="Li J."/>
        </authorList>
    </citation>
    <scope>NUCLEOTIDE SEQUENCE</scope>
    <source>
        <strain evidence="3">JKM2019</strain>
        <tissue evidence="3">Whole body</tissue>
    </source>
</reference>
<name>A0A9D4NTJ4_DERFA</name>
<protein>
    <submittedName>
        <fullName evidence="3">Uncharacterized protein</fullName>
    </submittedName>
</protein>
<gene>
    <name evidence="3" type="ORF">HUG17_8609</name>
</gene>
<keyword evidence="2" id="KW-1133">Transmembrane helix</keyword>
<feature type="region of interest" description="Disordered" evidence="1">
    <location>
        <begin position="283"/>
        <end position="330"/>
    </location>
</feature>